<dbReference type="AlphaFoldDB" id="A0A8S3AM99"/>
<gene>
    <name evidence="2" type="ORF">BYL167_LOCUS38108</name>
    <name evidence="3" type="ORF">GIL414_LOCUS44888</name>
</gene>
<evidence type="ECO:0000313" key="3">
    <source>
        <dbReference type="EMBL" id="CAF4744709.1"/>
    </source>
</evidence>
<sequence>LTDPTAPGWLGLFYAALLGATVVCQTLFLQAYFHRQYVVGLRFRSAITALVYRKV</sequence>
<name>A0A8S3AM99_9BILA</name>
<accession>A0A8S3AM99</accession>
<evidence type="ECO:0000256" key="1">
    <source>
        <dbReference type="SAM" id="Phobius"/>
    </source>
</evidence>
<comment type="caution">
    <text evidence="3">The sequence shown here is derived from an EMBL/GenBank/DDBJ whole genome shotgun (WGS) entry which is preliminary data.</text>
</comment>
<feature type="transmembrane region" description="Helical" evidence="1">
    <location>
        <begin position="12"/>
        <end position="33"/>
    </location>
</feature>
<dbReference type="Proteomes" id="UP000681720">
    <property type="component" value="Unassembled WGS sequence"/>
</dbReference>
<dbReference type="EMBL" id="CAJOBJ010136614">
    <property type="protein sequence ID" value="CAF4744709.1"/>
    <property type="molecule type" value="Genomic_DNA"/>
</dbReference>
<reference evidence="3" key="1">
    <citation type="submission" date="2021-02" db="EMBL/GenBank/DDBJ databases">
        <authorList>
            <person name="Nowell W R."/>
        </authorList>
    </citation>
    <scope>NUCLEOTIDE SEQUENCE</scope>
</reference>
<proteinExistence type="predicted"/>
<keyword evidence="1" id="KW-1133">Transmembrane helix</keyword>
<keyword evidence="1" id="KW-0472">Membrane</keyword>
<dbReference type="Proteomes" id="UP000681967">
    <property type="component" value="Unassembled WGS sequence"/>
</dbReference>
<feature type="non-terminal residue" evidence="3">
    <location>
        <position position="1"/>
    </location>
</feature>
<dbReference type="EMBL" id="CAJOBH010088145">
    <property type="protein sequence ID" value="CAF4550989.1"/>
    <property type="molecule type" value="Genomic_DNA"/>
</dbReference>
<protein>
    <submittedName>
        <fullName evidence="3">Uncharacterized protein</fullName>
    </submittedName>
</protein>
<evidence type="ECO:0000313" key="2">
    <source>
        <dbReference type="EMBL" id="CAF4550989.1"/>
    </source>
</evidence>
<keyword evidence="1" id="KW-0812">Transmembrane</keyword>
<organism evidence="3 4">
    <name type="scientific">Rotaria magnacalcarata</name>
    <dbReference type="NCBI Taxonomy" id="392030"/>
    <lineage>
        <taxon>Eukaryota</taxon>
        <taxon>Metazoa</taxon>
        <taxon>Spiralia</taxon>
        <taxon>Gnathifera</taxon>
        <taxon>Rotifera</taxon>
        <taxon>Eurotatoria</taxon>
        <taxon>Bdelloidea</taxon>
        <taxon>Philodinida</taxon>
        <taxon>Philodinidae</taxon>
        <taxon>Rotaria</taxon>
    </lineage>
</organism>
<evidence type="ECO:0000313" key="4">
    <source>
        <dbReference type="Proteomes" id="UP000681720"/>
    </source>
</evidence>